<feature type="region of interest" description="Disordered" evidence="1">
    <location>
        <begin position="67"/>
        <end position="132"/>
    </location>
</feature>
<protein>
    <submittedName>
        <fullName evidence="2">Uncharacterized protein</fullName>
    </submittedName>
</protein>
<dbReference type="PROSITE" id="PS51257">
    <property type="entry name" value="PROKAR_LIPOPROTEIN"/>
    <property type="match status" value="1"/>
</dbReference>
<sequence>MKTRLSSITPMWWSGCRRHFVSSGRQPLGEGATGMWRLEVRDVAKHPTICRQDPQQSSLAPNAILLSSRNPGVTKPSSLPTPLPQAAHDAPQPCRQEPTDQVPGQCEMLHGRPMTVTGSMGRWGASTLSGNL</sequence>
<feature type="compositionally biased region" description="Polar residues" evidence="1">
    <location>
        <begin position="67"/>
        <end position="80"/>
    </location>
</feature>
<evidence type="ECO:0000313" key="2">
    <source>
        <dbReference type="EMBL" id="KAF6316219.1"/>
    </source>
</evidence>
<accession>A0A7J7UTK1</accession>
<evidence type="ECO:0000313" key="3">
    <source>
        <dbReference type="Proteomes" id="UP000558488"/>
    </source>
</evidence>
<keyword evidence="3" id="KW-1185">Reference proteome</keyword>
<comment type="caution">
    <text evidence="2">The sequence shown here is derived from an EMBL/GenBank/DDBJ whole genome shotgun (WGS) entry which is preliminary data.</text>
</comment>
<reference evidence="2 3" key="1">
    <citation type="journal article" date="2020" name="Nature">
        <title>Six reference-quality genomes reveal evolution of bat adaptations.</title>
        <authorList>
            <person name="Jebb D."/>
            <person name="Huang Z."/>
            <person name="Pippel M."/>
            <person name="Hughes G.M."/>
            <person name="Lavrichenko K."/>
            <person name="Devanna P."/>
            <person name="Winkler S."/>
            <person name="Jermiin L.S."/>
            <person name="Skirmuntt E.C."/>
            <person name="Katzourakis A."/>
            <person name="Burkitt-Gray L."/>
            <person name="Ray D.A."/>
            <person name="Sullivan K.A.M."/>
            <person name="Roscito J.G."/>
            <person name="Kirilenko B.M."/>
            <person name="Davalos L.M."/>
            <person name="Corthals A.P."/>
            <person name="Power M.L."/>
            <person name="Jones G."/>
            <person name="Ransome R.D."/>
            <person name="Dechmann D.K.N."/>
            <person name="Locatelli A.G."/>
            <person name="Puechmaille S.J."/>
            <person name="Fedrigo O."/>
            <person name="Jarvis E.D."/>
            <person name="Hiller M."/>
            <person name="Vernes S.C."/>
            <person name="Myers E.W."/>
            <person name="Teeling E.C."/>
        </authorList>
    </citation>
    <scope>NUCLEOTIDE SEQUENCE [LARGE SCALE GENOMIC DNA]</scope>
    <source>
        <strain evidence="2">MPipKuh1</strain>
        <tissue evidence="2">Flight muscle</tissue>
    </source>
</reference>
<dbReference type="AlphaFoldDB" id="A0A7J7UTK1"/>
<name>A0A7J7UTK1_PIPKU</name>
<proteinExistence type="predicted"/>
<dbReference type="EMBL" id="JACAGB010000018">
    <property type="protein sequence ID" value="KAF6316219.1"/>
    <property type="molecule type" value="Genomic_DNA"/>
</dbReference>
<dbReference type="Proteomes" id="UP000558488">
    <property type="component" value="Unassembled WGS sequence"/>
</dbReference>
<organism evidence="2 3">
    <name type="scientific">Pipistrellus kuhlii</name>
    <name type="common">Kuhl's pipistrelle</name>
    <dbReference type="NCBI Taxonomy" id="59472"/>
    <lineage>
        <taxon>Eukaryota</taxon>
        <taxon>Metazoa</taxon>
        <taxon>Chordata</taxon>
        <taxon>Craniata</taxon>
        <taxon>Vertebrata</taxon>
        <taxon>Euteleostomi</taxon>
        <taxon>Mammalia</taxon>
        <taxon>Eutheria</taxon>
        <taxon>Laurasiatheria</taxon>
        <taxon>Chiroptera</taxon>
        <taxon>Yangochiroptera</taxon>
        <taxon>Vespertilionidae</taxon>
        <taxon>Pipistrellus</taxon>
    </lineage>
</organism>
<gene>
    <name evidence="2" type="ORF">mPipKuh1_008725</name>
</gene>
<evidence type="ECO:0000256" key="1">
    <source>
        <dbReference type="SAM" id="MobiDB-lite"/>
    </source>
</evidence>